<reference evidence="2 3" key="1">
    <citation type="journal article" date="2019" name="Front. Microbiol.">
        <title>Ammonia Oxidation by the Arctic Terrestrial Thaumarchaeote Candidatus Nitrosocosmicus arcticus Is Stimulated by Increasing Temperatures.</title>
        <authorList>
            <person name="Alves R.J.E."/>
            <person name="Kerou M."/>
            <person name="Zappe A."/>
            <person name="Bittner R."/>
            <person name="Abby S.S."/>
            <person name="Schmidt H.A."/>
            <person name="Pfeifer K."/>
            <person name="Schleper C."/>
        </authorList>
    </citation>
    <scope>NUCLEOTIDE SEQUENCE [LARGE SCALE GENOMIC DNA]</scope>
    <source>
        <strain evidence="2 3">Kfb</strain>
    </source>
</reference>
<name>A0A557SXP2_9ARCH</name>
<comment type="caution">
    <text evidence="2">The sequence shown here is derived from an EMBL/GenBank/DDBJ whole genome shotgun (WGS) entry which is preliminary data.</text>
</comment>
<dbReference type="Gene3D" id="3.10.129.10">
    <property type="entry name" value="Hotdog Thioesterase"/>
    <property type="match status" value="1"/>
</dbReference>
<dbReference type="InterPro" id="IPR029069">
    <property type="entry name" value="HotDog_dom_sf"/>
</dbReference>
<dbReference type="PANTHER" id="PTHR36934">
    <property type="entry name" value="BLR0278 PROTEIN"/>
    <property type="match status" value="1"/>
</dbReference>
<dbReference type="PANTHER" id="PTHR36934:SF1">
    <property type="entry name" value="THIOESTERASE DOMAIN-CONTAINING PROTEIN"/>
    <property type="match status" value="1"/>
</dbReference>
<dbReference type="Proteomes" id="UP000315289">
    <property type="component" value="Unassembled WGS sequence"/>
</dbReference>
<dbReference type="Pfam" id="PF22636">
    <property type="entry name" value="FlK"/>
    <property type="match status" value="1"/>
</dbReference>
<organism evidence="2 3">
    <name type="scientific">Candidatus Nitrosocosmicus arcticus</name>
    <dbReference type="NCBI Taxonomy" id="2035267"/>
    <lineage>
        <taxon>Archaea</taxon>
        <taxon>Nitrososphaerota</taxon>
        <taxon>Nitrososphaeria</taxon>
        <taxon>Nitrososphaerales</taxon>
        <taxon>Nitrososphaeraceae</taxon>
        <taxon>Candidatus Nitrosocosmicus</taxon>
    </lineage>
</organism>
<dbReference type="SUPFAM" id="SSF54637">
    <property type="entry name" value="Thioesterase/thiol ester dehydrase-isomerase"/>
    <property type="match status" value="1"/>
</dbReference>
<sequence length="141" mass="16144">MDFDIKLGTKNERRIKVSHNQTTSFLWEGENVFSTPSMISEMEETCRLLLKEQFLKVDSEWDSVGTVVNINHTAATPVGAEILLKAEVVGVDGRRVQFKVSTEDNLEQIGDGNHERFIINIPKFKEKFDLKVKKLDEYQKG</sequence>
<gene>
    <name evidence="2" type="ORF">NARC_30067</name>
</gene>
<dbReference type="PIRSF" id="PIRSF014972">
    <property type="entry name" value="FlK"/>
    <property type="match status" value="1"/>
</dbReference>
<evidence type="ECO:0000313" key="3">
    <source>
        <dbReference type="Proteomes" id="UP000315289"/>
    </source>
</evidence>
<dbReference type="InterPro" id="IPR025540">
    <property type="entry name" value="FlK"/>
</dbReference>
<proteinExistence type="predicted"/>
<dbReference type="EMBL" id="VOAH01000003">
    <property type="protein sequence ID" value="TVP41353.1"/>
    <property type="molecule type" value="Genomic_DNA"/>
</dbReference>
<accession>A0A557SXP2</accession>
<keyword evidence="3" id="KW-1185">Reference proteome</keyword>
<dbReference type="AlphaFoldDB" id="A0A557SXP2"/>
<evidence type="ECO:0000259" key="1">
    <source>
        <dbReference type="Pfam" id="PF22636"/>
    </source>
</evidence>
<dbReference type="InterPro" id="IPR054485">
    <property type="entry name" value="FlK-like_dom"/>
</dbReference>
<protein>
    <submittedName>
        <fullName evidence="2">Putative thioesterase superfamily protein</fullName>
    </submittedName>
</protein>
<feature type="domain" description="Fluoroacetyl-CoA-specific thioesterase-like" evidence="1">
    <location>
        <begin position="17"/>
        <end position="120"/>
    </location>
</feature>
<evidence type="ECO:0000313" key="2">
    <source>
        <dbReference type="EMBL" id="TVP41353.1"/>
    </source>
</evidence>